<evidence type="ECO:0000259" key="1">
    <source>
        <dbReference type="Pfam" id="PF22888"/>
    </source>
</evidence>
<dbReference type="EMBL" id="JBHLUH010000104">
    <property type="protein sequence ID" value="MFC0534157.1"/>
    <property type="molecule type" value="Genomic_DNA"/>
</dbReference>
<evidence type="ECO:0000313" key="3">
    <source>
        <dbReference type="Proteomes" id="UP001589867"/>
    </source>
</evidence>
<dbReference type="Pfam" id="PF22888">
    <property type="entry name" value="FIMAH"/>
    <property type="match status" value="1"/>
</dbReference>
<keyword evidence="3" id="KW-1185">Reference proteome</keyword>
<feature type="domain" description="FIMAH" evidence="1">
    <location>
        <begin position="9"/>
        <end position="73"/>
    </location>
</feature>
<dbReference type="RefSeq" id="WP_377262770.1">
    <property type="nucleotide sequence ID" value="NZ_JBHLUH010000104.1"/>
</dbReference>
<comment type="caution">
    <text evidence="2">The sequence shown here is derived from an EMBL/GenBank/DDBJ whole genome shotgun (WGS) entry which is preliminary data.</text>
</comment>
<evidence type="ECO:0000313" key="2">
    <source>
        <dbReference type="EMBL" id="MFC0534157.1"/>
    </source>
</evidence>
<organism evidence="2 3">
    <name type="scientific">Phytohabitans kaempferiae</name>
    <dbReference type="NCBI Taxonomy" id="1620943"/>
    <lineage>
        <taxon>Bacteria</taxon>
        <taxon>Bacillati</taxon>
        <taxon>Actinomycetota</taxon>
        <taxon>Actinomycetes</taxon>
        <taxon>Micromonosporales</taxon>
        <taxon>Micromonosporaceae</taxon>
    </lineage>
</organism>
<reference evidence="2 3" key="1">
    <citation type="submission" date="2024-09" db="EMBL/GenBank/DDBJ databases">
        <authorList>
            <person name="Sun Q."/>
            <person name="Mori K."/>
        </authorList>
    </citation>
    <scope>NUCLEOTIDE SEQUENCE [LARGE SCALE GENOMIC DNA]</scope>
    <source>
        <strain evidence="2 3">TBRC 3947</strain>
    </source>
</reference>
<protein>
    <recommendedName>
        <fullName evidence="1">FIMAH domain-containing protein</fullName>
    </recommendedName>
</protein>
<name>A0ABV6MHE7_9ACTN</name>
<accession>A0ABV6MHE7</accession>
<proteinExistence type="predicted"/>
<dbReference type="Proteomes" id="UP001589867">
    <property type="component" value="Unassembled WGS sequence"/>
</dbReference>
<gene>
    <name evidence="2" type="ORF">ACFFIA_41875</name>
</gene>
<dbReference type="InterPro" id="IPR054470">
    <property type="entry name" value="FIMAH_dom"/>
</dbReference>
<sequence length="91" mass="9749">MTRDPAWYSDIRELVAEYAAAGRIDARTGAALRDRLLRAERHGVAGRDAAASAQLLQVVAVATKDIRGDRAARDAVLRPTLALIAIVALVD</sequence>